<evidence type="ECO:0000256" key="1">
    <source>
        <dbReference type="ARBA" id="ARBA00004141"/>
    </source>
</evidence>
<dbReference type="Pfam" id="PF13506">
    <property type="entry name" value="Glyco_transf_21"/>
    <property type="match status" value="1"/>
</dbReference>
<dbReference type="PANTHER" id="PTHR12726">
    <property type="entry name" value="CERAMIDE GLUCOSYLTRANSFERASE"/>
    <property type="match status" value="1"/>
</dbReference>
<keyword evidence="3" id="KW-0808">Transferase</keyword>
<keyword evidence="4" id="KW-0812">Transmembrane</keyword>
<dbReference type="GO" id="GO:0016020">
    <property type="term" value="C:membrane"/>
    <property type="evidence" value="ECO:0007669"/>
    <property type="project" value="UniProtKB-SubCell"/>
</dbReference>
<keyword evidence="6" id="KW-0472">Membrane</keyword>
<comment type="caution">
    <text evidence="7">The sequence shown here is derived from an EMBL/GenBank/DDBJ whole genome shotgun (WGS) entry which is preliminary data.</text>
</comment>
<evidence type="ECO:0000256" key="4">
    <source>
        <dbReference type="ARBA" id="ARBA00022692"/>
    </source>
</evidence>
<dbReference type="InterPro" id="IPR025993">
    <property type="entry name" value="Ceramide_glucosylTrfase"/>
</dbReference>
<evidence type="ECO:0000313" key="7">
    <source>
        <dbReference type="EMBL" id="KAA1094495.1"/>
    </source>
</evidence>
<keyword evidence="2" id="KW-0328">Glycosyltransferase</keyword>
<dbReference type="GO" id="GO:0008120">
    <property type="term" value="F:ceramide glucosyltransferase activity"/>
    <property type="evidence" value="ECO:0007669"/>
    <property type="project" value="TreeGrafter"/>
</dbReference>
<name>A0A5B0NZ34_PUCGR</name>
<evidence type="ECO:0000313" key="9">
    <source>
        <dbReference type="Proteomes" id="UP000324748"/>
    </source>
</evidence>
<dbReference type="PANTHER" id="PTHR12726:SF0">
    <property type="entry name" value="CERAMIDE GLUCOSYLTRANSFERASE"/>
    <property type="match status" value="1"/>
</dbReference>
<dbReference type="OrthoDB" id="1483400at2759"/>
<sequence>MEAYRTAEADLLWILNSNARVHPTTLARAVSVLCPPSGPTRSRGQTRIGLVHHVPAAILPKPGGKQKAQRGLGCLLEGCFLNGNHARQYLSLNALGVASCLMGKSNLFYCSDLEQATRRFLARNRGDNRPNNPRFDLDESDKQASLLGSSNNSSNRNQHSSFNALELFGQYLAEDNMIGQTLWDDGIHPRTKLSSFLAGMQAHPPLLEGRVLLHAPPGGAGSIARPFWRGVGVGVRGGGGSAFINAPLGYLDTRQLFAEKGPSAPVGRYPPADNGYPRRIPFDHLYFQSMRRLNFINRKGFLPVDEV</sequence>
<gene>
    <name evidence="7" type="ORF">PGT21_023234</name>
    <name evidence="8" type="ORF">PGTUg99_028884</name>
</gene>
<dbReference type="EMBL" id="VSWC01000079">
    <property type="protein sequence ID" value="KAA1094495.1"/>
    <property type="molecule type" value="Genomic_DNA"/>
</dbReference>
<keyword evidence="5" id="KW-1133">Transmembrane helix</keyword>
<dbReference type="Proteomes" id="UP000325313">
    <property type="component" value="Unassembled WGS sequence"/>
</dbReference>
<evidence type="ECO:0000313" key="8">
    <source>
        <dbReference type="EMBL" id="KAA1129094.1"/>
    </source>
</evidence>
<protein>
    <submittedName>
        <fullName evidence="7">Uncharacterized protein</fullName>
    </submittedName>
</protein>
<dbReference type="GO" id="GO:0006679">
    <property type="term" value="P:glucosylceramide biosynthetic process"/>
    <property type="evidence" value="ECO:0007669"/>
    <property type="project" value="TreeGrafter"/>
</dbReference>
<dbReference type="AlphaFoldDB" id="A0A5B0NZ34"/>
<reference evidence="9 10" key="1">
    <citation type="submission" date="2019-05" db="EMBL/GenBank/DDBJ databases">
        <title>Emergence of the Ug99 lineage of the wheat stem rust pathogen through somatic hybridization.</title>
        <authorList>
            <person name="Li F."/>
            <person name="Upadhyaya N.M."/>
            <person name="Sperschneider J."/>
            <person name="Matny O."/>
            <person name="Nguyen-Phuc H."/>
            <person name="Mago R."/>
            <person name="Raley C."/>
            <person name="Miller M.E."/>
            <person name="Silverstein K.A.T."/>
            <person name="Henningsen E."/>
            <person name="Hirsch C.D."/>
            <person name="Visser B."/>
            <person name="Pretorius Z.A."/>
            <person name="Steffenson B.J."/>
            <person name="Schwessinger B."/>
            <person name="Dodds P.N."/>
            <person name="Figueroa M."/>
        </authorList>
    </citation>
    <scope>NUCLEOTIDE SEQUENCE [LARGE SCALE GENOMIC DNA]</scope>
    <source>
        <strain evidence="7">21-0</strain>
        <strain evidence="8 10">Ug99</strain>
    </source>
</reference>
<comment type="subcellular location">
    <subcellularLocation>
        <location evidence="1">Membrane</location>
        <topology evidence="1">Multi-pass membrane protein</topology>
    </subcellularLocation>
</comment>
<evidence type="ECO:0000256" key="5">
    <source>
        <dbReference type="ARBA" id="ARBA00022989"/>
    </source>
</evidence>
<evidence type="ECO:0000256" key="6">
    <source>
        <dbReference type="ARBA" id="ARBA00023136"/>
    </source>
</evidence>
<evidence type="ECO:0000256" key="2">
    <source>
        <dbReference type="ARBA" id="ARBA00022676"/>
    </source>
</evidence>
<organism evidence="7 9">
    <name type="scientific">Puccinia graminis f. sp. tritici</name>
    <dbReference type="NCBI Taxonomy" id="56615"/>
    <lineage>
        <taxon>Eukaryota</taxon>
        <taxon>Fungi</taxon>
        <taxon>Dikarya</taxon>
        <taxon>Basidiomycota</taxon>
        <taxon>Pucciniomycotina</taxon>
        <taxon>Pucciniomycetes</taxon>
        <taxon>Pucciniales</taxon>
        <taxon>Pucciniaceae</taxon>
        <taxon>Puccinia</taxon>
    </lineage>
</organism>
<accession>A0A5B0NZ34</accession>
<dbReference type="EMBL" id="VDEP01000138">
    <property type="protein sequence ID" value="KAA1129094.1"/>
    <property type="molecule type" value="Genomic_DNA"/>
</dbReference>
<evidence type="ECO:0000256" key="3">
    <source>
        <dbReference type="ARBA" id="ARBA00022679"/>
    </source>
</evidence>
<proteinExistence type="predicted"/>
<keyword evidence="9" id="KW-1185">Reference proteome</keyword>
<evidence type="ECO:0000313" key="10">
    <source>
        <dbReference type="Proteomes" id="UP000325313"/>
    </source>
</evidence>
<dbReference type="Proteomes" id="UP000324748">
    <property type="component" value="Unassembled WGS sequence"/>
</dbReference>